<sequence length="129" mass="15164">MIILNVISIHAVSHKVVLTVRGDVSEEEWCSFEAGGRMLVDSDNLAFVYLMETVDNYHHVRIKEDYWAALKQHLKLEAPVELQLEDKEQRKIELTYFWEELSLLLENIQGNHNYGKVFVERVEEIFNDT</sequence>
<keyword evidence="2" id="KW-1185">Reference proteome</keyword>
<dbReference type="InterPro" id="IPR020908">
    <property type="entry name" value="UPF0738"/>
</dbReference>
<proteinExistence type="predicted"/>
<protein>
    <submittedName>
        <fullName evidence="1">Uncharacterized protein</fullName>
    </submittedName>
</protein>
<dbReference type="Pfam" id="PF19785">
    <property type="entry name" value="UPF0738"/>
    <property type="match status" value="1"/>
</dbReference>
<accession>A0A9Q4B097</accession>
<dbReference type="RefSeq" id="WP_257820532.1">
    <property type="nucleotide sequence ID" value="NZ_JABXYM010000001.1"/>
</dbReference>
<reference evidence="1" key="1">
    <citation type="submission" date="2020-06" db="EMBL/GenBank/DDBJ databases">
        <title>Insight into the genomes of haloalkaliphilic bacilli from Kenyan soda lakes.</title>
        <authorList>
            <person name="Mwirichia R."/>
            <person name="Villamizar G.C."/>
            <person name="Poehlein A."/>
            <person name="Mugweru J."/>
            <person name="Kipnyargis A."/>
            <person name="Kiplimo D."/>
            <person name="Orwa P."/>
            <person name="Daniel R."/>
        </authorList>
    </citation>
    <scope>NUCLEOTIDE SEQUENCE</scope>
    <source>
        <strain evidence="1">B1096_S55</strain>
    </source>
</reference>
<name>A0A9Q4B097_SALAG</name>
<evidence type="ECO:0000313" key="1">
    <source>
        <dbReference type="EMBL" id="MCR6095795.1"/>
    </source>
</evidence>
<dbReference type="AlphaFoldDB" id="A0A9Q4B097"/>
<dbReference type="EMBL" id="JABXYM010000001">
    <property type="protein sequence ID" value="MCR6095795.1"/>
    <property type="molecule type" value="Genomic_DNA"/>
</dbReference>
<organism evidence="1 2">
    <name type="scientific">Salipaludibacillus agaradhaerens</name>
    <name type="common">Bacillus agaradhaerens</name>
    <dbReference type="NCBI Taxonomy" id="76935"/>
    <lineage>
        <taxon>Bacteria</taxon>
        <taxon>Bacillati</taxon>
        <taxon>Bacillota</taxon>
        <taxon>Bacilli</taxon>
        <taxon>Bacillales</taxon>
        <taxon>Bacillaceae</taxon>
    </lineage>
</organism>
<evidence type="ECO:0000313" key="2">
    <source>
        <dbReference type="Proteomes" id="UP001057753"/>
    </source>
</evidence>
<dbReference type="Proteomes" id="UP001057753">
    <property type="component" value="Unassembled WGS sequence"/>
</dbReference>
<gene>
    <name evidence="1" type="ORF">HXA33_04495</name>
</gene>
<comment type="caution">
    <text evidence="1">The sequence shown here is derived from an EMBL/GenBank/DDBJ whole genome shotgun (WGS) entry which is preliminary data.</text>
</comment>